<proteinExistence type="inferred from homology"/>
<evidence type="ECO:0000256" key="6">
    <source>
        <dbReference type="ARBA" id="ARBA00022692"/>
    </source>
</evidence>
<keyword evidence="9 13" id="KW-1133">Transmembrane helix</keyword>
<dbReference type="RefSeq" id="WP_005608622.1">
    <property type="nucleotide sequence ID" value="NZ_CP015230.1"/>
</dbReference>
<dbReference type="GO" id="GO:0020037">
    <property type="term" value="F:heme binding"/>
    <property type="evidence" value="ECO:0007669"/>
    <property type="project" value="TreeGrafter"/>
</dbReference>
<dbReference type="Proteomes" id="UP000013243">
    <property type="component" value="Chromosome"/>
</dbReference>
<keyword evidence="11 13" id="KW-0472">Membrane</keyword>
<gene>
    <name evidence="15" type="ORF">K529_008140</name>
</gene>
<evidence type="ECO:0000256" key="13">
    <source>
        <dbReference type="SAM" id="Phobius"/>
    </source>
</evidence>
<evidence type="ECO:0000256" key="10">
    <source>
        <dbReference type="ARBA" id="ARBA00023004"/>
    </source>
</evidence>
<dbReference type="Pfam" id="PF01292">
    <property type="entry name" value="Ni_hydr_CYTB"/>
    <property type="match status" value="1"/>
</dbReference>
<dbReference type="SUPFAM" id="SSF101874">
    <property type="entry name" value="YceI-like"/>
    <property type="match status" value="1"/>
</dbReference>
<name>A0A1B1A2B5_9RHOB</name>
<dbReference type="Pfam" id="PF04264">
    <property type="entry name" value="YceI"/>
    <property type="match status" value="1"/>
</dbReference>
<dbReference type="GeneID" id="28249794"/>
<dbReference type="Gene3D" id="2.40.128.110">
    <property type="entry name" value="Lipid/polyisoprenoid-binding, YceI-like"/>
    <property type="match status" value="1"/>
</dbReference>
<dbReference type="InterPro" id="IPR011577">
    <property type="entry name" value="Cyt_b561_bac/Ni-Hgenase"/>
</dbReference>
<dbReference type="KEGG" id="rmb:K529_008140"/>
<organism evidence="15 16">
    <name type="scientific">Tritonibacter mobilis F1926</name>
    <dbReference type="NCBI Taxonomy" id="1265309"/>
    <lineage>
        <taxon>Bacteria</taxon>
        <taxon>Pseudomonadati</taxon>
        <taxon>Pseudomonadota</taxon>
        <taxon>Alphaproteobacteria</taxon>
        <taxon>Rhodobacterales</taxon>
        <taxon>Paracoccaceae</taxon>
        <taxon>Tritonibacter</taxon>
    </lineage>
</organism>
<evidence type="ECO:0000256" key="9">
    <source>
        <dbReference type="ARBA" id="ARBA00022989"/>
    </source>
</evidence>
<dbReference type="EMBL" id="CP015230">
    <property type="protein sequence ID" value="ANP40730.1"/>
    <property type="molecule type" value="Genomic_DNA"/>
</dbReference>
<keyword evidence="10" id="KW-0408">Iron</keyword>
<dbReference type="GO" id="GO:0009055">
    <property type="term" value="F:electron transfer activity"/>
    <property type="evidence" value="ECO:0007669"/>
    <property type="project" value="InterPro"/>
</dbReference>
<dbReference type="AlphaFoldDB" id="A0A1B1A2B5"/>
<evidence type="ECO:0000256" key="2">
    <source>
        <dbReference type="ARBA" id="ARBA00004651"/>
    </source>
</evidence>
<dbReference type="PANTHER" id="PTHR30529">
    <property type="entry name" value="CYTOCHROME B561"/>
    <property type="match status" value="1"/>
</dbReference>
<keyword evidence="5" id="KW-0349">Heme</keyword>
<evidence type="ECO:0000313" key="16">
    <source>
        <dbReference type="Proteomes" id="UP000013243"/>
    </source>
</evidence>
<feature type="transmembrane region" description="Helical" evidence="13">
    <location>
        <begin position="66"/>
        <end position="84"/>
    </location>
</feature>
<sequence>MSRQNTDQSYGSITKTFHWLTALLILSAFPLGYFATELAEQIQSSGFDGSQAVIARATLLFSLHKTLGVAVFFTALLRILWAITQEKPGLLHPDRKLEAWAAETAHWVLYGAMVIVPLSGWIHHAATDGFAPIWWPFGQDLPMVPKSELVSKLFSTIHFYAVLLLGAAILAHVAGALKHHVLDKDSTLLRMLPGRRALPQPPAQTHSALPFLSALLVWAGVLTGSSALYFSASDKGTTAAPALRETVEGSGWSVESGSLGIEVVQMGSTVSGSFADWNAKISFEEPAAPGPAGEVEVTIAIPSLTLGSVTDQAMGADYFDAETYPSATFAAEIVQIDDRQYEARGTLTIRDQTVQTTLPFTLDLEGDTATMSGRTEVNRLDFNVGTGTQDEATLAFGVNITVDLVARRAQ</sequence>
<dbReference type="SUPFAM" id="SSF81342">
    <property type="entry name" value="Transmembrane di-heme cytochromes"/>
    <property type="match status" value="1"/>
</dbReference>
<dbReference type="GO" id="GO:0046872">
    <property type="term" value="F:metal ion binding"/>
    <property type="evidence" value="ECO:0007669"/>
    <property type="project" value="UniProtKB-KW"/>
</dbReference>
<comment type="cofactor">
    <cofactor evidence="1">
        <name>heme b</name>
        <dbReference type="ChEBI" id="CHEBI:60344"/>
    </cofactor>
</comment>
<evidence type="ECO:0000256" key="3">
    <source>
        <dbReference type="ARBA" id="ARBA00022448"/>
    </source>
</evidence>
<keyword evidence="6 13" id="KW-0812">Transmembrane</keyword>
<keyword evidence="8" id="KW-0249">Electron transport</keyword>
<dbReference type="InterPro" id="IPR016174">
    <property type="entry name" value="Di-haem_cyt_TM"/>
</dbReference>
<feature type="domain" description="Lipid/polyisoprenoid-binding YceI-like" evidence="14">
    <location>
        <begin position="251"/>
        <end position="407"/>
    </location>
</feature>
<evidence type="ECO:0000259" key="14">
    <source>
        <dbReference type="SMART" id="SM00867"/>
    </source>
</evidence>
<dbReference type="InterPro" id="IPR052168">
    <property type="entry name" value="Cytochrome_b561_oxidase"/>
</dbReference>
<evidence type="ECO:0000256" key="12">
    <source>
        <dbReference type="ARBA" id="ARBA00037975"/>
    </source>
</evidence>
<accession>A0A1B1A2B5</accession>
<evidence type="ECO:0000256" key="8">
    <source>
        <dbReference type="ARBA" id="ARBA00022982"/>
    </source>
</evidence>
<evidence type="ECO:0000256" key="5">
    <source>
        <dbReference type="ARBA" id="ARBA00022617"/>
    </source>
</evidence>
<comment type="similarity">
    <text evidence="12">Belongs to the cytochrome b561 family.</text>
</comment>
<dbReference type="PANTHER" id="PTHR30529:SF1">
    <property type="entry name" value="CYTOCHROME B561 HOMOLOG 2"/>
    <property type="match status" value="1"/>
</dbReference>
<dbReference type="InterPro" id="IPR036761">
    <property type="entry name" value="TTHA0802/YceI-like_sf"/>
</dbReference>
<feature type="transmembrane region" description="Helical" evidence="13">
    <location>
        <begin position="157"/>
        <end position="177"/>
    </location>
</feature>
<keyword evidence="3" id="KW-0813">Transport</keyword>
<evidence type="ECO:0000256" key="11">
    <source>
        <dbReference type="ARBA" id="ARBA00023136"/>
    </source>
</evidence>
<dbReference type="Gene3D" id="1.20.950.20">
    <property type="entry name" value="Transmembrane di-heme cytochromes, Chain C"/>
    <property type="match status" value="1"/>
</dbReference>
<dbReference type="GO" id="GO:0005886">
    <property type="term" value="C:plasma membrane"/>
    <property type="evidence" value="ECO:0007669"/>
    <property type="project" value="UniProtKB-SubCell"/>
</dbReference>
<feature type="transmembrane region" description="Helical" evidence="13">
    <location>
        <begin position="208"/>
        <end position="230"/>
    </location>
</feature>
<dbReference type="InterPro" id="IPR007372">
    <property type="entry name" value="Lipid/polyisoprenoid-bd_YceI"/>
</dbReference>
<keyword evidence="4" id="KW-1003">Cell membrane</keyword>
<comment type="subcellular location">
    <subcellularLocation>
        <location evidence="2">Cell membrane</location>
        <topology evidence="2">Multi-pass membrane protein</topology>
    </subcellularLocation>
</comment>
<dbReference type="STRING" id="1265309.K529_008140"/>
<evidence type="ECO:0000256" key="1">
    <source>
        <dbReference type="ARBA" id="ARBA00001970"/>
    </source>
</evidence>
<feature type="transmembrane region" description="Helical" evidence="13">
    <location>
        <begin position="16"/>
        <end position="35"/>
    </location>
</feature>
<dbReference type="GO" id="GO:0022904">
    <property type="term" value="P:respiratory electron transport chain"/>
    <property type="evidence" value="ECO:0007669"/>
    <property type="project" value="InterPro"/>
</dbReference>
<evidence type="ECO:0000313" key="15">
    <source>
        <dbReference type="EMBL" id="ANP40730.1"/>
    </source>
</evidence>
<dbReference type="OrthoDB" id="1247465at2"/>
<protein>
    <submittedName>
        <fullName evidence="15">Cytochrome</fullName>
    </submittedName>
</protein>
<evidence type="ECO:0000256" key="4">
    <source>
        <dbReference type="ARBA" id="ARBA00022475"/>
    </source>
</evidence>
<keyword evidence="7" id="KW-0479">Metal-binding</keyword>
<dbReference type="SMART" id="SM00867">
    <property type="entry name" value="YceI"/>
    <property type="match status" value="1"/>
</dbReference>
<evidence type="ECO:0000256" key="7">
    <source>
        <dbReference type="ARBA" id="ARBA00022723"/>
    </source>
</evidence>
<reference evidence="15 16" key="1">
    <citation type="journal article" date="2016" name="ISME J.">
        <title>Global occurrence and heterogeneity of the Roseobacter-clade species Ruegeria mobilis.</title>
        <authorList>
            <person name="Sonnenschein E."/>
            <person name="Gram L."/>
        </authorList>
    </citation>
    <scope>NUCLEOTIDE SEQUENCE [LARGE SCALE GENOMIC DNA]</scope>
    <source>
        <strain evidence="15 16">F1926</strain>
    </source>
</reference>